<feature type="domain" description="SPOR" evidence="3">
    <location>
        <begin position="62"/>
        <end position="138"/>
    </location>
</feature>
<dbReference type="Pfam" id="PF05036">
    <property type="entry name" value="SPOR"/>
    <property type="match status" value="1"/>
</dbReference>
<dbReference type="PROSITE" id="PS51724">
    <property type="entry name" value="SPOR"/>
    <property type="match status" value="1"/>
</dbReference>
<accession>A0ABT4YLW8</accession>
<gene>
    <name evidence="4" type="ORF">PGX00_01800</name>
</gene>
<dbReference type="RefSeq" id="WP_272132416.1">
    <property type="nucleotide sequence ID" value="NZ_JAQLOI010000001.1"/>
</dbReference>
<keyword evidence="2" id="KW-0732">Signal</keyword>
<reference evidence="4 5" key="1">
    <citation type="submission" date="2023-01" db="EMBL/GenBank/DDBJ databases">
        <title>Vibrio sp. KJ40-1 sp.nov, isolated from marine algae.</title>
        <authorList>
            <person name="Butt M."/>
            <person name="Kim J.M.J."/>
            <person name="Jeon C.O.C."/>
        </authorList>
    </citation>
    <scope>NUCLEOTIDE SEQUENCE [LARGE SCALE GENOMIC DNA]</scope>
    <source>
        <strain evidence="4 5">KJ40-1</strain>
    </source>
</reference>
<evidence type="ECO:0000256" key="2">
    <source>
        <dbReference type="SAM" id="SignalP"/>
    </source>
</evidence>
<comment type="caution">
    <text evidence="4">The sequence shown here is derived from an EMBL/GenBank/DDBJ whole genome shotgun (WGS) entry which is preliminary data.</text>
</comment>
<dbReference type="Proteomes" id="UP001210678">
    <property type="component" value="Unassembled WGS sequence"/>
</dbReference>
<sequence length="314" mass="34680">MSKILARKLMVMACCISLAIPSLVSAADDEYICEAKQNSKNELPVLSQDCPVGSGVWGVAPAIDDGLFWIQCGLFNEPHTVKQAQVIYNAVTTDVWVKPEKKGYRCLVGPYEKYSVAQKDLVNLKKVSAYKESFIRNASAPIKSPSNTSAVTKPATKQVPKKAAPKPKSSPAAAVLAPVVDNPAQPKPTVKEAQTTAEKSTKPSETVVARRDAKIGDKYYAIPFLMDGYDQFYMEYGIAWNRLNYERAMQVCESQQMHLPTADDWKLLIDSQVMSKKQWPLHLPYWGDDKQGLFTSGKVTQLTGTSLLNVVCVK</sequence>
<evidence type="ECO:0000259" key="3">
    <source>
        <dbReference type="PROSITE" id="PS51724"/>
    </source>
</evidence>
<feature type="compositionally biased region" description="Low complexity" evidence="1">
    <location>
        <begin position="166"/>
        <end position="180"/>
    </location>
</feature>
<evidence type="ECO:0000313" key="5">
    <source>
        <dbReference type="Proteomes" id="UP001210678"/>
    </source>
</evidence>
<protein>
    <submittedName>
        <fullName evidence="4">SPOR domain-containing protein</fullName>
    </submittedName>
</protein>
<keyword evidence="5" id="KW-1185">Reference proteome</keyword>
<dbReference type="EMBL" id="JAQLOI010000001">
    <property type="protein sequence ID" value="MDB1122542.1"/>
    <property type="molecule type" value="Genomic_DNA"/>
</dbReference>
<dbReference type="SUPFAM" id="SSF110997">
    <property type="entry name" value="Sporulation related repeat"/>
    <property type="match status" value="1"/>
</dbReference>
<feature type="chain" id="PRO_5047098115" evidence="2">
    <location>
        <begin position="27"/>
        <end position="314"/>
    </location>
</feature>
<name>A0ABT4YLW8_9VIBR</name>
<dbReference type="InterPro" id="IPR036680">
    <property type="entry name" value="SPOR-like_sf"/>
</dbReference>
<evidence type="ECO:0000256" key="1">
    <source>
        <dbReference type="SAM" id="MobiDB-lite"/>
    </source>
</evidence>
<dbReference type="InterPro" id="IPR007730">
    <property type="entry name" value="SPOR-like_dom"/>
</dbReference>
<feature type="region of interest" description="Disordered" evidence="1">
    <location>
        <begin position="144"/>
        <end position="205"/>
    </location>
</feature>
<evidence type="ECO:0000313" key="4">
    <source>
        <dbReference type="EMBL" id="MDB1122542.1"/>
    </source>
</evidence>
<feature type="signal peptide" evidence="2">
    <location>
        <begin position="1"/>
        <end position="26"/>
    </location>
</feature>
<proteinExistence type="predicted"/>
<organism evidence="4 5">
    <name type="scientific">Vibrio algarum</name>
    <dbReference type="NCBI Taxonomy" id="3020714"/>
    <lineage>
        <taxon>Bacteria</taxon>
        <taxon>Pseudomonadati</taxon>
        <taxon>Pseudomonadota</taxon>
        <taxon>Gammaproteobacteria</taxon>
        <taxon>Vibrionales</taxon>
        <taxon>Vibrionaceae</taxon>
        <taxon>Vibrio</taxon>
    </lineage>
</organism>